<keyword evidence="4 10" id="KW-0328">Glycosyltransferase</keyword>
<keyword evidence="9 10" id="KW-0472">Membrane</keyword>
<evidence type="ECO:0000256" key="3">
    <source>
        <dbReference type="ARBA" id="ARBA00007063"/>
    </source>
</evidence>
<accession>A0A9D4V329</accession>
<evidence type="ECO:0000256" key="9">
    <source>
        <dbReference type="ARBA" id="ARBA00023136"/>
    </source>
</evidence>
<evidence type="ECO:0000256" key="1">
    <source>
        <dbReference type="ARBA" id="ARBA00004477"/>
    </source>
</evidence>
<evidence type="ECO:0000313" key="13">
    <source>
        <dbReference type="Proteomes" id="UP000886520"/>
    </source>
</evidence>
<keyword evidence="13" id="KW-1185">Reference proteome</keyword>
<dbReference type="InterPro" id="IPR005599">
    <property type="entry name" value="GPI_mannosylTrfase"/>
</dbReference>
<evidence type="ECO:0000256" key="7">
    <source>
        <dbReference type="ARBA" id="ARBA00022824"/>
    </source>
</evidence>
<feature type="transmembrane region" description="Helical" evidence="10">
    <location>
        <begin position="203"/>
        <end position="221"/>
    </location>
</feature>
<comment type="pathway">
    <text evidence="2">Protein modification; protein glycosylation.</text>
</comment>
<dbReference type="Pfam" id="PF03901">
    <property type="entry name" value="Glyco_transf_22"/>
    <property type="match status" value="1"/>
</dbReference>
<keyword evidence="6 10" id="KW-0812">Transmembrane</keyword>
<feature type="compositionally biased region" description="Low complexity" evidence="11">
    <location>
        <begin position="24"/>
        <end position="39"/>
    </location>
</feature>
<evidence type="ECO:0000256" key="6">
    <source>
        <dbReference type="ARBA" id="ARBA00022692"/>
    </source>
</evidence>
<dbReference type="EC" id="2.4.1.-" evidence="10"/>
<evidence type="ECO:0000256" key="8">
    <source>
        <dbReference type="ARBA" id="ARBA00022989"/>
    </source>
</evidence>
<reference evidence="12" key="1">
    <citation type="submission" date="2021-01" db="EMBL/GenBank/DDBJ databases">
        <title>Adiantum capillus-veneris genome.</title>
        <authorList>
            <person name="Fang Y."/>
            <person name="Liao Q."/>
        </authorList>
    </citation>
    <scope>NUCLEOTIDE SEQUENCE</scope>
    <source>
        <strain evidence="12">H3</strain>
        <tissue evidence="12">Leaf</tissue>
    </source>
</reference>
<evidence type="ECO:0000313" key="12">
    <source>
        <dbReference type="EMBL" id="KAI5078870.1"/>
    </source>
</evidence>
<sequence length="575" mass="64181">MDAQQEVGLRRRAATSAAEGESQRATPSSSSTSTTRTPASEEGITWGFAFVALLFLRHFSARSNLIHDCDEVFNYWEPLHYLLYKSGFQTWEYSSEFALRSYLYLLLHALVAGPAAWWFGGGPRKVHVFYATRLALGFISAASEAALVSATSRRFGKRLAAYTLMLLCFSTGCSNSSTSFLPSTFSMYTITSATAALMSGRPLLAVIASVVGVLIGWPFSVLATAPLVGYAVLTGGFLRTLFVGVLTTVFILISSMLADRFFYGKWTLSILNLVMYNVFGDGDSSLYGVESKTFYLRNGFNNFNFALILALMLPIVMLLARRKKDFSLLVLASPIYTWLGFMSMQPHKEERFLYPVYTLICLAAAATIEMIPEMAFRGKRRSQDSTLFTALKIFRPVILGIILVISYSRTTSLLNGYSAPMKVLNYLPPATQNDTIVCIGSEWHRFPSSFFLPSPSYKVGWLDDGFNGLLPMPFNASIGGTAAAPPYFNKLNKASVEQFMTNEDACNYLLELDLHREGMQLRGSNRTLWEVIVELPFLDNERSPAIQRAFFFPWSWQSANKFGTYRLLKKKQAGF</sequence>
<feature type="region of interest" description="Disordered" evidence="11">
    <location>
        <begin position="1"/>
        <end position="39"/>
    </location>
</feature>
<dbReference type="OrthoDB" id="497541at2759"/>
<feature type="transmembrane region" description="Helical" evidence="10">
    <location>
        <begin position="102"/>
        <end position="120"/>
    </location>
</feature>
<feature type="transmembrane region" description="Helical" evidence="10">
    <location>
        <begin position="356"/>
        <end position="375"/>
    </location>
</feature>
<evidence type="ECO:0000256" key="2">
    <source>
        <dbReference type="ARBA" id="ARBA00004922"/>
    </source>
</evidence>
<organism evidence="12 13">
    <name type="scientific">Adiantum capillus-veneris</name>
    <name type="common">Maidenhair fern</name>
    <dbReference type="NCBI Taxonomy" id="13818"/>
    <lineage>
        <taxon>Eukaryota</taxon>
        <taxon>Viridiplantae</taxon>
        <taxon>Streptophyta</taxon>
        <taxon>Embryophyta</taxon>
        <taxon>Tracheophyta</taxon>
        <taxon>Polypodiopsida</taxon>
        <taxon>Polypodiidae</taxon>
        <taxon>Polypodiales</taxon>
        <taxon>Pteridineae</taxon>
        <taxon>Pteridaceae</taxon>
        <taxon>Vittarioideae</taxon>
        <taxon>Adiantum</taxon>
    </lineage>
</organism>
<dbReference type="AlphaFoldDB" id="A0A9D4V329"/>
<comment type="caution">
    <text evidence="12">The sequence shown here is derived from an EMBL/GenBank/DDBJ whole genome shotgun (WGS) entry which is preliminary data.</text>
</comment>
<dbReference type="GO" id="GO:0005789">
    <property type="term" value="C:endoplasmic reticulum membrane"/>
    <property type="evidence" value="ECO:0007669"/>
    <property type="project" value="UniProtKB-SubCell"/>
</dbReference>
<proteinExistence type="inferred from homology"/>
<feature type="transmembrane region" description="Helical" evidence="10">
    <location>
        <begin position="261"/>
        <end position="279"/>
    </location>
</feature>
<gene>
    <name evidence="12" type="ORF">GOP47_0006541</name>
</gene>
<comment type="similarity">
    <text evidence="3 10">Belongs to the glycosyltransferase 22 family.</text>
</comment>
<keyword evidence="5" id="KW-0808">Transferase</keyword>
<comment type="subcellular location">
    <subcellularLocation>
        <location evidence="1 10">Endoplasmic reticulum membrane</location>
        <topology evidence="1 10">Multi-pass membrane protein</topology>
    </subcellularLocation>
</comment>
<feature type="transmembrane region" description="Helical" evidence="10">
    <location>
        <begin position="227"/>
        <end position="254"/>
    </location>
</feature>
<evidence type="ECO:0000256" key="4">
    <source>
        <dbReference type="ARBA" id="ARBA00022676"/>
    </source>
</evidence>
<keyword evidence="8 10" id="KW-1133">Transmembrane helix</keyword>
<dbReference type="EMBL" id="JABFUD020000006">
    <property type="protein sequence ID" value="KAI5078870.1"/>
    <property type="molecule type" value="Genomic_DNA"/>
</dbReference>
<feature type="transmembrane region" description="Helical" evidence="10">
    <location>
        <begin position="326"/>
        <end position="344"/>
    </location>
</feature>
<dbReference type="GO" id="GO:0000026">
    <property type="term" value="F:alpha-1,2-mannosyltransferase activity"/>
    <property type="evidence" value="ECO:0007669"/>
    <property type="project" value="TreeGrafter"/>
</dbReference>
<dbReference type="GO" id="GO:0006487">
    <property type="term" value="P:protein N-linked glycosylation"/>
    <property type="evidence" value="ECO:0007669"/>
    <property type="project" value="TreeGrafter"/>
</dbReference>
<protein>
    <recommendedName>
        <fullName evidence="10">Mannosyltransferase</fullName>
        <ecNumber evidence="10">2.4.1.-</ecNumber>
    </recommendedName>
</protein>
<feature type="transmembrane region" description="Helical" evidence="10">
    <location>
        <begin position="299"/>
        <end position="319"/>
    </location>
</feature>
<name>A0A9D4V329_ADICA</name>
<dbReference type="PANTHER" id="PTHR22760:SF2">
    <property type="entry name" value="ALPHA-1,2-MANNOSYLTRANSFERASE ALG9"/>
    <property type="match status" value="1"/>
</dbReference>
<dbReference type="Proteomes" id="UP000886520">
    <property type="component" value="Chromosome 6"/>
</dbReference>
<evidence type="ECO:0000256" key="11">
    <source>
        <dbReference type="SAM" id="MobiDB-lite"/>
    </source>
</evidence>
<dbReference type="PANTHER" id="PTHR22760">
    <property type="entry name" value="GLYCOSYLTRANSFERASE"/>
    <property type="match status" value="1"/>
</dbReference>
<evidence type="ECO:0000256" key="5">
    <source>
        <dbReference type="ARBA" id="ARBA00022679"/>
    </source>
</evidence>
<feature type="transmembrane region" description="Helical" evidence="10">
    <location>
        <begin position="126"/>
        <end position="148"/>
    </location>
</feature>
<evidence type="ECO:0000256" key="10">
    <source>
        <dbReference type="RuleBase" id="RU363075"/>
    </source>
</evidence>
<keyword evidence="7 10" id="KW-0256">Endoplasmic reticulum</keyword>